<dbReference type="Pfam" id="PF25198">
    <property type="entry name" value="Spore_GerAC_N"/>
    <property type="match status" value="1"/>
</dbReference>
<feature type="domain" description="Spore germination protein N-terminal" evidence="9">
    <location>
        <begin position="21"/>
        <end position="193"/>
    </location>
</feature>
<evidence type="ECO:0000256" key="1">
    <source>
        <dbReference type="ARBA" id="ARBA00004635"/>
    </source>
</evidence>
<feature type="domain" description="Spore germination GerAC-like C-terminal" evidence="8">
    <location>
        <begin position="212"/>
        <end position="377"/>
    </location>
</feature>
<name>A0A953I5E9_SYMTR</name>
<keyword evidence="6" id="KW-0564">Palmitate</keyword>
<keyword evidence="4" id="KW-0732">Signal</keyword>
<dbReference type="PANTHER" id="PTHR35789">
    <property type="entry name" value="SPORE GERMINATION PROTEIN B3"/>
    <property type="match status" value="1"/>
</dbReference>
<proteinExistence type="inferred from homology"/>
<dbReference type="InterPro" id="IPR057336">
    <property type="entry name" value="GerAC_N"/>
</dbReference>
<comment type="caution">
    <text evidence="10">The sequence shown here is derived from an EMBL/GenBank/DDBJ whole genome shotgun (WGS) entry which is preliminary data.</text>
</comment>
<organism evidence="10 11">
    <name type="scientific">Symbiobacterium thermophilum</name>
    <dbReference type="NCBI Taxonomy" id="2734"/>
    <lineage>
        <taxon>Bacteria</taxon>
        <taxon>Bacillati</taxon>
        <taxon>Bacillota</taxon>
        <taxon>Clostridia</taxon>
        <taxon>Eubacteriales</taxon>
        <taxon>Symbiobacteriaceae</taxon>
        <taxon>Symbiobacterium</taxon>
    </lineage>
</organism>
<evidence type="ECO:0000256" key="3">
    <source>
        <dbReference type="ARBA" id="ARBA00022544"/>
    </source>
</evidence>
<evidence type="ECO:0000256" key="6">
    <source>
        <dbReference type="ARBA" id="ARBA00023139"/>
    </source>
</evidence>
<dbReference type="PANTHER" id="PTHR35789:SF1">
    <property type="entry name" value="SPORE GERMINATION PROTEIN B3"/>
    <property type="match status" value="1"/>
</dbReference>
<accession>A0A953I5E9</accession>
<dbReference type="GO" id="GO:0009847">
    <property type="term" value="P:spore germination"/>
    <property type="evidence" value="ECO:0007669"/>
    <property type="project" value="InterPro"/>
</dbReference>
<comment type="similarity">
    <text evidence="2">Belongs to the GerABKC lipoprotein family.</text>
</comment>
<sequence length="385" mass="42736">MRRVAALLLLLPLLTGCWGRLELADLALVIALGVDLADNGLYEFTFGIAGPPVSHMKNAPQGDAGIPSRIVVTQRGRSFAGVLREIELRLPRRINLTHTLVVFIGERLAEHGLGDALDFVLRAPEFRLQGLIVMVRGGPVRTLLETEPLMENLQTKALTEIAKAHIGLEVRLWEFFSARATTYRAPLLPVIELMESPDTGAKGQRYAARLGGAAVLRGDRVALYLDAREVRAIKWLRGRGRDGVITVPCGDEPGPESVSFRVVQAGHRVRLHRGGKPAFAVALRGRLRVTEMQCPRPLVEPQVHEQLVQRAEAELRDLMEQVIAKLQEAGVDPVFFGEHVRALRPGLWRTVGEERWGETWREVPVTVSVDLRLHTTGLMRNPLRS</sequence>
<dbReference type="GO" id="GO:0016020">
    <property type="term" value="C:membrane"/>
    <property type="evidence" value="ECO:0007669"/>
    <property type="project" value="UniProtKB-SubCell"/>
</dbReference>
<dbReference type="Gene3D" id="3.30.300.210">
    <property type="entry name" value="Nutrient germinant receptor protein C, domain 3"/>
    <property type="match status" value="1"/>
</dbReference>
<dbReference type="InterPro" id="IPR008844">
    <property type="entry name" value="Spore_GerAC-like"/>
</dbReference>
<keyword evidence="5" id="KW-0472">Membrane</keyword>
<dbReference type="EMBL" id="PIUK01000001">
    <property type="protein sequence ID" value="MBY6274593.1"/>
    <property type="molecule type" value="Genomic_DNA"/>
</dbReference>
<evidence type="ECO:0000256" key="2">
    <source>
        <dbReference type="ARBA" id="ARBA00007886"/>
    </source>
</evidence>
<protein>
    <submittedName>
        <fullName evidence="10">Uncharacterized protein</fullName>
    </submittedName>
</protein>
<keyword evidence="3" id="KW-0309">Germination</keyword>
<reference evidence="10" key="1">
    <citation type="submission" date="2017-11" db="EMBL/GenBank/DDBJ databases">
        <title>Three new genomes from thermophilic consortium.</title>
        <authorList>
            <person name="Quaggio R."/>
            <person name="Amgarten D."/>
            <person name="Setubal J.C."/>
        </authorList>
    </citation>
    <scope>NUCLEOTIDE SEQUENCE</scope>
    <source>
        <strain evidence="10">ZCTH01-B2</strain>
    </source>
</reference>
<dbReference type="AlphaFoldDB" id="A0A953I5E9"/>
<evidence type="ECO:0000256" key="7">
    <source>
        <dbReference type="ARBA" id="ARBA00023288"/>
    </source>
</evidence>
<dbReference type="InterPro" id="IPR046953">
    <property type="entry name" value="Spore_GerAC-like_C"/>
</dbReference>
<evidence type="ECO:0000313" key="10">
    <source>
        <dbReference type="EMBL" id="MBY6274593.1"/>
    </source>
</evidence>
<dbReference type="Pfam" id="PF05504">
    <property type="entry name" value="Spore_GerAC"/>
    <property type="match status" value="1"/>
</dbReference>
<dbReference type="RefSeq" id="WP_273377353.1">
    <property type="nucleotide sequence ID" value="NZ_PIUK01000001.1"/>
</dbReference>
<dbReference type="NCBIfam" id="TIGR02887">
    <property type="entry name" value="spore_ger_x_C"/>
    <property type="match status" value="1"/>
</dbReference>
<comment type="subcellular location">
    <subcellularLocation>
        <location evidence="1">Membrane</location>
        <topology evidence="1">Lipid-anchor</topology>
    </subcellularLocation>
</comment>
<keyword evidence="7" id="KW-0449">Lipoprotein</keyword>
<evidence type="ECO:0000259" key="8">
    <source>
        <dbReference type="Pfam" id="PF05504"/>
    </source>
</evidence>
<dbReference type="PROSITE" id="PS51257">
    <property type="entry name" value="PROKAR_LIPOPROTEIN"/>
    <property type="match status" value="1"/>
</dbReference>
<dbReference type="InterPro" id="IPR038501">
    <property type="entry name" value="Spore_GerAC_C_sf"/>
</dbReference>
<dbReference type="Proteomes" id="UP000732377">
    <property type="component" value="Unassembled WGS sequence"/>
</dbReference>
<evidence type="ECO:0000313" key="11">
    <source>
        <dbReference type="Proteomes" id="UP000732377"/>
    </source>
</evidence>
<evidence type="ECO:0000256" key="4">
    <source>
        <dbReference type="ARBA" id="ARBA00022729"/>
    </source>
</evidence>
<evidence type="ECO:0000256" key="5">
    <source>
        <dbReference type="ARBA" id="ARBA00023136"/>
    </source>
</evidence>
<evidence type="ECO:0000259" key="9">
    <source>
        <dbReference type="Pfam" id="PF25198"/>
    </source>
</evidence>
<gene>
    <name evidence="10" type="ORF">CWE10_00020</name>
</gene>